<proteinExistence type="predicted"/>
<gene>
    <name evidence="2" type="ORF">I8J32_003720</name>
</gene>
<sequence length="275" mass="29447">MRLIAHRLRSIGFCGLLATLLLCNPGQAQAADPVWRVLFVGNSLSYYNDLPATYAALHRTARPQLQVEVEMLARGGATLREHLAAGALARELDARHYDMVVLQDLGGWPMCPSGDARCADMPQALAEAVTLVRAHHARPVWFSTWQTLPAIQQALSAQVGVMAAALDLPVVDVGAAIGRVAPQIRPSLLLPGDGHPDVAGTWLAAAMLLDAQGVPVPTQTPGPACGVDWRHAQLDLDRPASLQSGARRRCHRPGDAQWRALRGALPAQPPQDSPQ</sequence>
<dbReference type="GO" id="GO:0016788">
    <property type="term" value="F:hydrolase activity, acting on ester bonds"/>
    <property type="evidence" value="ECO:0007669"/>
    <property type="project" value="UniProtKB-ARBA"/>
</dbReference>
<evidence type="ECO:0000313" key="2">
    <source>
        <dbReference type="EMBL" id="QSX79025.1"/>
    </source>
</evidence>
<dbReference type="KEGG" id="lsf:I8J32_003720"/>
<protein>
    <submittedName>
        <fullName evidence="2">SGNH/GDSL hydrolase family protein</fullName>
    </submittedName>
</protein>
<evidence type="ECO:0000313" key="3">
    <source>
        <dbReference type="Proteomes" id="UP000639274"/>
    </source>
</evidence>
<dbReference type="CDD" id="cd00229">
    <property type="entry name" value="SGNH_hydrolase"/>
    <property type="match status" value="1"/>
</dbReference>
<dbReference type="Gene3D" id="3.40.50.1110">
    <property type="entry name" value="SGNH hydrolase"/>
    <property type="match status" value="1"/>
</dbReference>
<keyword evidence="1" id="KW-0732">Signal</keyword>
<name>A0A974Y1T4_9GAMM</name>
<dbReference type="InterPro" id="IPR036514">
    <property type="entry name" value="SGNH_hydro_sf"/>
</dbReference>
<dbReference type="RefSeq" id="WP_200615054.1">
    <property type="nucleotide sequence ID" value="NZ_CP071518.1"/>
</dbReference>
<accession>A0A974Y1T4</accession>
<feature type="signal peptide" evidence="1">
    <location>
        <begin position="1"/>
        <end position="30"/>
    </location>
</feature>
<evidence type="ECO:0000256" key="1">
    <source>
        <dbReference type="SAM" id="SignalP"/>
    </source>
</evidence>
<dbReference type="SUPFAM" id="SSF52266">
    <property type="entry name" value="SGNH hydrolase"/>
    <property type="match status" value="1"/>
</dbReference>
<dbReference type="EMBL" id="CP071518">
    <property type="protein sequence ID" value="QSX79025.1"/>
    <property type="molecule type" value="Genomic_DNA"/>
</dbReference>
<keyword evidence="2" id="KW-0378">Hydrolase</keyword>
<dbReference type="Proteomes" id="UP000639274">
    <property type="component" value="Chromosome"/>
</dbReference>
<organism evidence="2 3">
    <name type="scientific">Agrilutibacter solisilvae</name>
    <dbReference type="NCBI Taxonomy" id="2763317"/>
    <lineage>
        <taxon>Bacteria</taxon>
        <taxon>Pseudomonadati</taxon>
        <taxon>Pseudomonadota</taxon>
        <taxon>Gammaproteobacteria</taxon>
        <taxon>Lysobacterales</taxon>
        <taxon>Lysobacteraceae</taxon>
        <taxon>Agrilutibacter</taxon>
    </lineage>
</organism>
<reference evidence="2 3" key="1">
    <citation type="submission" date="2021-03" db="EMBL/GenBank/DDBJ databases">
        <title>Lysobacter sp. nov. isolated from soil of gangwondo yeongwol, south Korea.</title>
        <authorList>
            <person name="Kim K.R."/>
            <person name="Kim K.H."/>
            <person name="Jeon C.O."/>
        </authorList>
    </citation>
    <scope>NUCLEOTIDE SEQUENCE [LARGE SCALE GENOMIC DNA]</scope>
    <source>
        <strain evidence="2 3">R19</strain>
    </source>
</reference>
<dbReference type="AlphaFoldDB" id="A0A974Y1T4"/>
<feature type="chain" id="PRO_5037063999" evidence="1">
    <location>
        <begin position="31"/>
        <end position="275"/>
    </location>
</feature>
<keyword evidence="3" id="KW-1185">Reference proteome</keyword>